<evidence type="ECO:0000313" key="10">
    <source>
        <dbReference type="Proteomes" id="UP000558113"/>
    </source>
</evidence>
<dbReference type="EMBL" id="JAAAMU010000012">
    <property type="protein sequence ID" value="NBC71475.1"/>
    <property type="molecule type" value="Genomic_DNA"/>
</dbReference>
<keyword evidence="4 7" id="KW-0812">Transmembrane</keyword>
<name>A0A7X5C2P1_9BACL</name>
<dbReference type="PANTHER" id="PTHR40074">
    <property type="entry name" value="O-ACETYLTRANSFERASE WECH"/>
    <property type="match status" value="1"/>
</dbReference>
<evidence type="ECO:0000256" key="7">
    <source>
        <dbReference type="SAM" id="Phobius"/>
    </source>
</evidence>
<keyword evidence="6 7" id="KW-0472">Membrane</keyword>
<evidence type="ECO:0000256" key="4">
    <source>
        <dbReference type="ARBA" id="ARBA00022692"/>
    </source>
</evidence>
<dbReference type="Proteomes" id="UP000558113">
    <property type="component" value="Unassembled WGS sequence"/>
</dbReference>
<feature type="transmembrane region" description="Helical" evidence="7">
    <location>
        <begin position="84"/>
        <end position="103"/>
    </location>
</feature>
<comment type="similarity">
    <text evidence="2">Belongs to the acyltransferase 3 family.</text>
</comment>
<keyword evidence="5 7" id="KW-1133">Transmembrane helix</keyword>
<evidence type="ECO:0000256" key="2">
    <source>
        <dbReference type="ARBA" id="ARBA00007400"/>
    </source>
</evidence>
<feature type="transmembrane region" description="Helical" evidence="7">
    <location>
        <begin position="148"/>
        <end position="169"/>
    </location>
</feature>
<feature type="transmembrane region" description="Helical" evidence="7">
    <location>
        <begin position="123"/>
        <end position="141"/>
    </location>
</feature>
<keyword evidence="3" id="KW-1003">Cell membrane</keyword>
<feature type="domain" description="Acyltransferase 3" evidence="8">
    <location>
        <begin position="8"/>
        <end position="327"/>
    </location>
</feature>
<feature type="transmembrane region" description="Helical" evidence="7">
    <location>
        <begin position="248"/>
        <end position="266"/>
    </location>
</feature>
<dbReference type="Pfam" id="PF01757">
    <property type="entry name" value="Acyl_transf_3"/>
    <property type="match status" value="1"/>
</dbReference>
<comment type="caution">
    <text evidence="9">The sequence shown here is derived from an EMBL/GenBank/DDBJ whole genome shotgun (WGS) entry which is preliminary data.</text>
</comment>
<organism evidence="9 10">
    <name type="scientific">Paenibacillus sacheonensis</name>
    <dbReference type="NCBI Taxonomy" id="742054"/>
    <lineage>
        <taxon>Bacteria</taxon>
        <taxon>Bacillati</taxon>
        <taxon>Bacillota</taxon>
        <taxon>Bacilli</taxon>
        <taxon>Bacillales</taxon>
        <taxon>Paenibacillaceae</taxon>
        <taxon>Paenibacillus</taxon>
    </lineage>
</organism>
<evidence type="ECO:0000313" key="9">
    <source>
        <dbReference type="EMBL" id="NBC71475.1"/>
    </source>
</evidence>
<keyword evidence="10" id="KW-1185">Reference proteome</keyword>
<feature type="transmembrane region" description="Helical" evidence="7">
    <location>
        <begin position="42"/>
        <end position="63"/>
    </location>
</feature>
<proteinExistence type="inferred from homology"/>
<keyword evidence="9" id="KW-0808">Transferase</keyword>
<dbReference type="PANTHER" id="PTHR40074:SF2">
    <property type="entry name" value="O-ACETYLTRANSFERASE WECH"/>
    <property type="match status" value="1"/>
</dbReference>
<comment type="subcellular location">
    <subcellularLocation>
        <location evidence="1">Cell membrane</location>
        <topology evidence="1">Multi-pass membrane protein</topology>
    </subcellularLocation>
</comment>
<dbReference type="GO" id="GO:0009246">
    <property type="term" value="P:enterobacterial common antigen biosynthetic process"/>
    <property type="evidence" value="ECO:0007669"/>
    <property type="project" value="TreeGrafter"/>
</dbReference>
<evidence type="ECO:0000256" key="1">
    <source>
        <dbReference type="ARBA" id="ARBA00004651"/>
    </source>
</evidence>
<dbReference type="AlphaFoldDB" id="A0A7X5C2P1"/>
<evidence type="ECO:0000256" key="5">
    <source>
        <dbReference type="ARBA" id="ARBA00022989"/>
    </source>
</evidence>
<evidence type="ECO:0000256" key="3">
    <source>
        <dbReference type="ARBA" id="ARBA00022475"/>
    </source>
</evidence>
<gene>
    <name evidence="9" type="ORF">GT003_20980</name>
</gene>
<evidence type="ECO:0000259" key="8">
    <source>
        <dbReference type="Pfam" id="PF01757"/>
    </source>
</evidence>
<protein>
    <submittedName>
        <fullName evidence="9">Acyltransferase family protein</fullName>
    </submittedName>
</protein>
<dbReference type="RefSeq" id="WP_161701480.1">
    <property type="nucleotide sequence ID" value="NZ_JAAAMU010000012.1"/>
</dbReference>
<dbReference type="InterPro" id="IPR002656">
    <property type="entry name" value="Acyl_transf_3_dom"/>
</dbReference>
<feature type="transmembrane region" description="Helical" evidence="7">
    <location>
        <begin position="220"/>
        <end position="242"/>
    </location>
</feature>
<dbReference type="GO" id="GO:0016413">
    <property type="term" value="F:O-acetyltransferase activity"/>
    <property type="evidence" value="ECO:0007669"/>
    <property type="project" value="TreeGrafter"/>
</dbReference>
<feature type="transmembrane region" description="Helical" evidence="7">
    <location>
        <begin position="312"/>
        <end position="334"/>
    </location>
</feature>
<reference evidence="9 10" key="1">
    <citation type="submission" date="2020-01" db="EMBL/GenBank/DDBJ databases">
        <title>Paenibacillus soybeanensis sp. nov. isolated from the nodules of soybean (Glycine max(L.) Merr).</title>
        <authorList>
            <person name="Wang H."/>
        </authorList>
    </citation>
    <scope>NUCLEOTIDE SEQUENCE [LARGE SCALE GENOMIC DNA]</scope>
    <source>
        <strain evidence="9 10">DSM 23054</strain>
    </source>
</reference>
<sequence>MSKPNFGGLDWIKFIAAVLVVANHTGPLLTYSGTADFLISNLLTRIAVPVFFMTAGFLFFRKLTDDPRKNRQALRGYMLKTGKLYAIAILLYIPLNIYTGYFSDSFTPYSLFKDIVFDGTFYHLWYLPALLLGLPITVLLYRKLSLKGMLAAAGCLYVAGLLGDSYYGLIQGSNGIVHAYDGMFTVFDFTRNGLFYAPVYLALGALAAKGKPPARTPFANAVLFAGSLGLMFAEGSLLHAAGMPRHDSMYVFALPATYFLFHWAMQWKVRSGKTFREWRVWIYILHPIAIVLVRGAAEATNLEGLFIANSLFHFAAVCLLSVGMAAAAVWLIAISRKFRPARALSSRLS</sequence>
<accession>A0A7X5C2P1</accession>
<dbReference type="GO" id="GO:0005886">
    <property type="term" value="C:plasma membrane"/>
    <property type="evidence" value="ECO:0007669"/>
    <property type="project" value="UniProtKB-SubCell"/>
</dbReference>
<keyword evidence="9" id="KW-0012">Acyltransferase</keyword>
<feature type="transmembrane region" description="Helical" evidence="7">
    <location>
        <begin position="278"/>
        <end position="297"/>
    </location>
</feature>
<evidence type="ECO:0000256" key="6">
    <source>
        <dbReference type="ARBA" id="ARBA00023136"/>
    </source>
</evidence>
<feature type="transmembrane region" description="Helical" evidence="7">
    <location>
        <begin position="189"/>
        <end position="208"/>
    </location>
</feature>
<dbReference type="OrthoDB" id="5808342at2"/>